<organism evidence="2 4">
    <name type="scientific">Puccinia coronata f. sp. avenae</name>
    <dbReference type="NCBI Taxonomy" id="200324"/>
    <lineage>
        <taxon>Eukaryota</taxon>
        <taxon>Fungi</taxon>
        <taxon>Dikarya</taxon>
        <taxon>Basidiomycota</taxon>
        <taxon>Pucciniomycotina</taxon>
        <taxon>Pucciniomycetes</taxon>
        <taxon>Pucciniales</taxon>
        <taxon>Pucciniaceae</taxon>
        <taxon>Puccinia</taxon>
    </lineage>
</organism>
<dbReference type="EMBL" id="PGCJ01001025">
    <property type="protein sequence ID" value="PLW11311.1"/>
    <property type="molecule type" value="Genomic_DNA"/>
</dbReference>
<keyword evidence="4" id="KW-1185">Reference proteome</keyword>
<reference evidence="2 4" key="1">
    <citation type="submission" date="2017-11" db="EMBL/GenBank/DDBJ databases">
        <title>De novo assembly and phasing of dikaryotic genomes from two isolates of Puccinia coronata f. sp. avenae, the causal agent of oat crown rust.</title>
        <authorList>
            <person name="Miller M.E."/>
            <person name="Zhang Y."/>
            <person name="Omidvar V."/>
            <person name="Sperschneider J."/>
            <person name="Schwessinger B."/>
            <person name="Raley C."/>
            <person name="Palmer J.M."/>
            <person name="Garnica D."/>
            <person name="Upadhyaya N."/>
            <person name="Rathjen J."/>
            <person name="Taylor J.M."/>
            <person name="Park R.F."/>
            <person name="Dodds P.N."/>
            <person name="Hirsch C.D."/>
            <person name="Kianian S.F."/>
            <person name="Figueroa M."/>
        </authorList>
    </citation>
    <scope>NUCLEOTIDE SEQUENCE [LARGE SCALE GENOMIC DNA]</scope>
    <source>
        <strain evidence="2">12NC29</strain>
    </source>
</reference>
<comment type="caution">
    <text evidence="2">The sequence shown here is derived from an EMBL/GenBank/DDBJ whole genome shotgun (WGS) entry which is preliminary data.</text>
</comment>
<feature type="compositionally biased region" description="Polar residues" evidence="1">
    <location>
        <begin position="214"/>
        <end position="223"/>
    </location>
</feature>
<sequence>MSSNRKSSISFNIAETASGKKPMQTDQEISLAGLKKCDVDETERASWDDEIMTQPEGSRRGSMAVSSASIDSDESFQCRGLSWQDSSDLLSSQEARSPPVFDRNTMDSDESFQCRGLSWQTRDQPELRRRSAETQSINPLSAREDSEESFKCRGLSWQYQPELPRTEQSPQECNALLSANDKKKPGKNRNFLGLALDLSKISNLSPPKDDGQDGISTSFLNVSSDEDPPATGPSVTSQSSSSAGPAVTSSIPMMGSSRLRTLRMERQARKKNRLRRLKEAVKKLFPSGS</sequence>
<protein>
    <submittedName>
        <fullName evidence="2">Uncharacterized protein</fullName>
    </submittedName>
</protein>
<feature type="region of interest" description="Disordered" evidence="1">
    <location>
        <begin position="40"/>
        <end position="71"/>
    </location>
</feature>
<dbReference type="AlphaFoldDB" id="A0A2N5SDI1"/>
<evidence type="ECO:0000313" key="2">
    <source>
        <dbReference type="EMBL" id="PLW11311.1"/>
    </source>
</evidence>
<feature type="region of interest" description="Disordered" evidence="1">
    <location>
        <begin position="85"/>
        <end position="148"/>
    </location>
</feature>
<name>A0A2N5SDI1_9BASI</name>
<dbReference type="EMBL" id="PGCJ01000044">
    <property type="protein sequence ID" value="PLW54581.1"/>
    <property type="molecule type" value="Genomic_DNA"/>
</dbReference>
<evidence type="ECO:0000256" key="1">
    <source>
        <dbReference type="SAM" id="MobiDB-lite"/>
    </source>
</evidence>
<feature type="region of interest" description="Disordered" evidence="1">
    <location>
        <begin position="1"/>
        <end position="26"/>
    </location>
</feature>
<dbReference type="OrthoDB" id="2507717at2759"/>
<proteinExistence type="predicted"/>
<feature type="region of interest" description="Disordered" evidence="1">
    <location>
        <begin position="202"/>
        <end position="289"/>
    </location>
</feature>
<evidence type="ECO:0000313" key="3">
    <source>
        <dbReference type="EMBL" id="PLW54581.1"/>
    </source>
</evidence>
<feature type="compositionally biased region" description="Basic and acidic residues" evidence="1">
    <location>
        <begin position="123"/>
        <end position="132"/>
    </location>
</feature>
<feature type="compositionally biased region" description="Polar residues" evidence="1">
    <location>
        <begin position="1"/>
        <end position="15"/>
    </location>
</feature>
<dbReference type="Proteomes" id="UP000235388">
    <property type="component" value="Unassembled WGS sequence"/>
</dbReference>
<evidence type="ECO:0000313" key="4">
    <source>
        <dbReference type="Proteomes" id="UP000235388"/>
    </source>
</evidence>
<feature type="compositionally biased region" description="Low complexity" evidence="1">
    <location>
        <begin position="232"/>
        <end position="250"/>
    </location>
</feature>
<accession>A0A2N5SDI1</accession>
<gene>
    <name evidence="3" type="ORF">PCANC_04257</name>
    <name evidence="2" type="ORF">PCANC_20651</name>
</gene>